<comment type="similarity">
    <text evidence="1">Belongs to the UPF0045 family.</text>
</comment>
<organism evidence="3 4">
    <name type="scientific">Micromonospora pisi</name>
    <dbReference type="NCBI Taxonomy" id="589240"/>
    <lineage>
        <taxon>Bacteria</taxon>
        <taxon>Bacillati</taxon>
        <taxon>Actinomycetota</taxon>
        <taxon>Actinomycetes</taxon>
        <taxon>Micromonosporales</taxon>
        <taxon>Micromonosporaceae</taxon>
        <taxon>Micromonospora</taxon>
    </lineage>
</organism>
<feature type="domain" description="Thiamine-binding protein" evidence="2">
    <location>
        <begin position="52"/>
        <end position="139"/>
    </location>
</feature>
<dbReference type="NCBIfam" id="TIGR00106">
    <property type="entry name" value="MTH1187 family thiamine-binding protein"/>
    <property type="match status" value="1"/>
</dbReference>
<name>A0A495JFL5_9ACTN</name>
<evidence type="ECO:0000256" key="1">
    <source>
        <dbReference type="ARBA" id="ARBA00010272"/>
    </source>
</evidence>
<evidence type="ECO:0000313" key="3">
    <source>
        <dbReference type="EMBL" id="RKR87697.1"/>
    </source>
</evidence>
<dbReference type="GO" id="GO:0005829">
    <property type="term" value="C:cytosol"/>
    <property type="evidence" value="ECO:0007669"/>
    <property type="project" value="TreeGrafter"/>
</dbReference>
<keyword evidence="4" id="KW-1185">Reference proteome</keyword>
<dbReference type="SUPFAM" id="SSF89957">
    <property type="entry name" value="MTH1187/YkoF-like"/>
    <property type="match status" value="1"/>
</dbReference>
<proteinExistence type="inferred from homology"/>
<sequence>MHGDVSNAWEHVNPASHPAHPIYAGPASPLERCRSRWFRASVGATINSMLIAFSVSPLGGGESVGDAVAEAIRVVRESGLPNETNAMFTLVEGEWDEVMAVVKRAVDVLAAQAPRVSLVLKADIRAGVTDAMTAKVAHIEARLAEQ</sequence>
<accession>A0A495JFL5</accession>
<dbReference type="InterPro" id="IPR029756">
    <property type="entry name" value="MTH1187/YkoF-like"/>
</dbReference>
<dbReference type="Gene3D" id="3.30.70.930">
    <property type="match status" value="1"/>
</dbReference>
<dbReference type="EMBL" id="RBKT01000001">
    <property type="protein sequence ID" value="RKR87697.1"/>
    <property type="molecule type" value="Genomic_DNA"/>
</dbReference>
<evidence type="ECO:0000259" key="2">
    <source>
        <dbReference type="Pfam" id="PF01910"/>
    </source>
</evidence>
<dbReference type="Proteomes" id="UP000277671">
    <property type="component" value="Unassembled WGS sequence"/>
</dbReference>
<dbReference type="InterPro" id="IPR002767">
    <property type="entry name" value="Thiamine_BP"/>
</dbReference>
<comment type="caution">
    <text evidence="3">The sequence shown here is derived from an EMBL/GenBank/DDBJ whole genome shotgun (WGS) entry which is preliminary data.</text>
</comment>
<reference evidence="3 4" key="1">
    <citation type="submission" date="2018-10" db="EMBL/GenBank/DDBJ databases">
        <title>Sequencing the genomes of 1000 actinobacteria strains.</title>
        <authorList>
            <person name="Klenk H.-P."/>
        </authorList>
    </citation>
    <scope>NUCLEOTIDE SEQUENCE [LARGE SCALE GENOMIC DNA]</scope>
    <source>
        <strain evidence="3 4">DSM 45175</strain>
    </source>
</reference>
<gene>
    <name evidence="3" type="ORF">BDK92_1989</name>
</gene>
<dbReference type="Pfam" id="PF01910">
    <property type="entry name" value="Thiamine_BP"/>
    <property type="match status" value="1"/>
</dbReference>
<dbReference type="PANTHER" id="PTHR33777">
    <property type="entry name" value="UPF0045 PROTEIN ECM15"/>
    <property type="match status" value="1"/>
</dbReference>
<evidence type="ECO:0000313" key="4">
    <source>
        <dbReference type="Proteomes" id="UP000277671"/>
    </source>
</evidence>
<protein>
    <submittedName>
        <fullName evidence="3">Uncharacterized protein (TIGR00106 family)</fullName>
    </submittedName>
</protein>
<dbReference type="InterPro" id="IPR051614">
    <property type="entry name" value="UPF0045_domain"/>
</dbReference>
<dbReference type="PANTHER" id="PTHR33777:SF1">
    <property type="entry name" value="UPF0045 PROTEIN ECM15"/>
    <property type="match status" value="1"/>
</dbReference>
<dbReference type="AlphaFoldDB" id="A0A495JFL5"/>